<evidence type="ECO:0000313" key="2">
    <source>
        <dbReference type="EMBL" id="CAD0085037.1"/>
    </source>
</evidence>
<dbReference type="OrthoDB" id="2115692at2759"/>
<reference evidence="2" key="1">
    <citation type="submission" date="2020-06" db="EMBL/GenBank/DDBJ databases">
        <authorList>
            <person name="Onetto C."/>
        </authorList>
    </citation>
    <scope>NUCLEOTIDE SEQUENCE</scope>
</reference>
<organism evidence="2 3">
    <name type="scientific">Aureobasidium mustum</name>
    <dbReference type="NCBI Taxonomy" id="2773714"/>
    <lineage>
        <taxon>Eukaryota</taxon>
        <taxon>Fungi</taxon>
        <taxon>Dikarya</taxon>
        <taxon>Ascomycota</taxon>
        <taxon>Pezizomycotina</taxon>
        <taxon>Dothideomycetes</taxon>
        <taxon>Dothideomycetidae</taxon>
        <taxon>Dothideales</taxon>
        <taxon>Saccotheciaceae</taxon>
        <taxon>Aureobasidium</taxon>
    </lineage>
</organism>
<dbReference type="PANTHER" id="PTHR42791:SF16">
    <property type="entry name" value="N-ACETYLTRANSFERASE DOMAIN-CONTAINING PROTEIN"/>
    <property type="match status" value="1"/>
</dbReference>
<dbReference type="Pfam" id="PF13673">
    <property type="entry name" value="Acetyltransf_10"/>
    <property type="match status" value="1"/>
</dbReference>
<dbReference type="GO" id="GO:0016747">
    <property type="term" value="F:acyltransferase activity, transferring groups other than amino-acyl groups"/>
    <property type="evidence" value="ECO:0007669"/>
    <property type="project" value="InterPro"/>
</dbReference>
<dbReference type="InterPro" id="IPR016181">
    <property type="entry name" value="Acyl_CoA_acyltransferase"/>
</dbReference>
<protein>
    <recommendedName>
        <fullName evidence="1">N-acetyltransferase domain-containing protein</fullName>
    </recommendedName>
</protein>
<dbReference type="PANTHER" id="PTHR42791">
    <property type="entry name" value="GNAT FAMILY ACETYLTRANSFERASE"/>
    <property type="match status" value="1"/>
</dbReference>
<evidence type="ECO:0000313" key="3">
    <source>
        <dbReference type="Proteomes" id="UP000714618"/>
    </source>
</evidence>
<dbReference type="InterPro" id="IPR052523">
    <property type="entry name" value="Trichothecene_AcTrans"/>
</dbReference>
<dbReference type="SUPFAM" id="SSF55729">
    <property type="entry name" value="Acyl-CoA N-acyltransferases (Nat)"/>
    <property type="match status" value="1"/>
</dbReference>
<dbReference type="Gene3D" id="3.40.630.30">
    <property type="match status" value="1"/>
</dbReference>
<sequence>MPVRPARWRDLKPAARIASLAFWEDEFIGGCLHPHRAKHPESFERHFLHDFYRSSFDAHTQIMVSYPSDNPERITGMAIWSRVGDGGKHMEASQSWLYWVMSRCIVPIYIGVDSFIRRNRAADFAAWNDMKDSDLPMDERFENSEYNETWDLELLFQAPQYQGRGFGKELVSWGIARAREEGIRVSVGSAPGKEGFYKSLGIDEVVEQTSHDGKKDPFPGTLLYSRRFDEEV</sequence>
<accession>A0A9N8JFK3</accession>
<comment type="caution">
    <text evidence="2">The sequence shown here is derived from an EMBL/GenBank/DDBJ whole genome shotgun (WGS) entry which is preliminary data.</text>
</comment>
<dbReference type="PROSITE" id="PS51186">
    <property type="entry name" value="GNAT"/>
    <property type="match status" value="1"/>
</dbReference>
<dbReference type="Proteomes" id="UP000714618">
    <property type="component" value="Unassembled WGS sequence"/>
</dbReference>
<feature type="domain" description="N-acetyltransferase" evidence="1">
    <location>
        <begin position="144"/>
        <end position="229"/>
    </location>
</feature>
<name>A0A9N8JFK3_9PEZI</name>
<keyword evidence="3" id="KW-1185">Reference proteome</keyword>
<gene>
    <name evidence="2" type="ORF">AWRI4233_LOCUS3</name>
</gene>
<dbReference type="CDD" id="cd04301">
    <property type="entry name" value="NAT_SF"/>
    <property type="match status" value="1"/>
</dbReference>
<proteinExistence type="predicted"/>
<dbReference type="AlphaFoldDB" id="A0A9N8JFK3"/>
<dbReference type="EMBL" id="CAIJEO010000002">
    <property type="protein sequence ID" value="CAD0085037.1"/>
    <property type="molecule type" value="Genomic_DNA"/>
</dbReference>
<evidence type="ECO:0000259" key="1">
    <source>
        <dbReference type="PROSITE" id="PS51186"/>
    </source>
</evidence>
<dbReference type="InterPro" id="IPR000182">
    <property type="entry name" value="GNAT_dom"/>
</dbReference>